<name>A0A225WTP4_9STRA</name>
<sequence>MYYELWRLIKDKERVLFFSKKGPIFNQQFWSPDLWCLVDTIDPTGMTGLPVDDCSVLLASTPRRDCISEFKKLAPTPDVFYCACISAPDNRFRHTTEPLKTILPHICSKWIQVSNCRQFFS</sequence>
<gene>
    <name evidence="1" type="ORF">PHMEG_0004505</name>
</gene>
<protein>
    <submittedName>
        <fullName evidence="1">Crinkler (CRN)</fullName>
    </submittedName>
</protein>
<keyword evidence="2" id="KW-1185">Reference proteome</keyword>
<evidence type="ECO:0000313" key="1">
    <source>
        <dbReference type="EMBL" id="OWZ21012.1"/>
    </source>
</evidence>
<dbReference type="OrthoDB" id="434211at2759"/>
<comment type="caution">
    <text evidence="1">The sequence shown here is derived from an EMBL/GenBank/DDBJ whole genome shotgun (WGS) entry which is preliminary data.</text>
</comment>
<reference evidence="2" key="1">
    <citation type="submission" date="2017-03" db="EMBL/GenBank/DDBJ databases">
        <title>Phytopthora megakarya and P. palmivora, two closely related causual agents of cacao black pod achieved similar genome size and gene model numbers by different mechanisms.</title>
        <authorList>
            <person name="Ali S."/>
            <person name="Shao J."/>
            <person name="Larry D.J."/>
            <person name="Kronmiller B."/>
            <person name="Shen D."/>
            <person name="Strem M.D."/>
            <person name="Melnick R.L."/>
            <person name="Guiltinan M.J."/>
            <person name="Tyler B.M."/>
            <person name="Meinhardt L.W."/>
            <person name="Bailey B.A."/>
        </authorList>
    </citation>
    <scope>NUCLEOTIDE SEQUENCE [LARGE SCALE GENOMIC DNA]</scope>
    <source>
        <strain evidence="2">zdho120</strain>
    </source>
</reference>
<evidence type="ECO:0000313" key="2">
    <source>
        <dbReference type="Proteomes" id="UP000198211"/>
    </source>
</evidence>
<proteinExistence type="predicted"/>
<organism evidence="1 2">
    <name type="scientific">Phytophthora megakarya</name>
    <dbReference type="NCBI Taxonomy" id="4795"/>
    <lineage>
        <taxon>Eukaryota</taxon>
        <taxon>Sar</taxon>
        <taxon>Stramenopiles</taxon>
        <taxon>Oomycota</taxon>
        <taxon>Peronosporomycetes</taxon>
        <taxon>Peronosporales</taxon>
        <taxon>Peronosporaceae</taxon>
        <taxon>Phytophthora</taxon>
    </lineage>
</organism>
<dbReference type="Proteomes" id="UP000198211">
    <property type="component" value="Unassembled WGS sequence"/>
</dbReference>
<dbReference type="EMBL" id="NBNE01000267">
    <property type="protein sequence ID" value="OWZ21012.1"/>
    <property type="molecule type" value="Genomic_DNA"/>
</dbReference>
<dbReference type="AlphaFoldDB" id="A0A225WTP4"/>
<accession>A0A225WTP4</accession>